<sequence length="172" mass="19228">MNFFLDQLSAAIRDIYAPAGMQLTHFPQPEAESPEYGAFRFGLDSHTIVFRVAKTTPTKLGQFVTLWKRPTPDSEIMPLDIADKVDFVVISVADADHGGQFIFSKQLLLEKGVMSCEGKGGKRAIRVYPPWVVPTAKEAIRTQRWQTEYFLPLAADGTAQSPELVRKLFLAL</sequence>
<name>A0AAW5VQX3_9BURK</name>
<comment type="caution">
    <text evidence="1">The sequence shown here is derived from an EMBL/GenBank/DDBJ whole genome shotgun (WGS) entry which is preliminary data.</text>
</comment>
<dbReference type="RefSeq" id="WP_035274339.1">
    <property type="nucleotide sequence ID" value="NZ_DAMBOE010000006.1"/>
</dbReference>
<protein>
    <submittedName>
        <fullName evidence="1">MepB family protein</fullName>
    </submittedName>
</protein>
<gene>
    <name evidence="1" type="ORF">OSH02_13260</name>
</gene>
<dbReference type="EMBL" id="JAPKNB010000009">
    <property type="protein sequence ID" value="MCX5566335.1"/>
    <property type="molecule type" value="Genomic_DNA"/>
</dbReference>
<reference evidence="1" key="1">
    <citation type="submission" date="2022-11" db="EMBL/GenBank/DDBJ databases">
        <title>Biodiversity and phylogenetic relationships of bacteria.</title>
        <authorList>
            <person name="Machado R.A.R."/>
            <person name="Bhat A."/>
            <person name="Loulou A."/>
            <person name="Kallel S."/>
        </authorList>
    </citation>
    <scope>NUCLEOTIDE SEQUENCE</scope>
    <source>
        <strain evidence="1">DSM 16503</strain>
    </source>
</reference>
<dbReference type="PIRSF" id="PIRSF032285">
    <property type="entry name" value="UCP032285"/>
    <property type="match status" value="1"/>
</dbReference>
<dbReference type="InterPro" id="IPR011235">
    <property type="entry name" value="MepB-like"/>
</dbReference>
<accession>A0AAW5VQX3</accession>
<dbReference type="Gene3D" id="3.40.1350.140">
    <property type="entry name" value="MepB-like"/>
    <property type="match status" value="1"/>
</dbReference>
<dbReference type="Pfam" id="PF08877">
    <property type="entry name" value="MepB-like"/>
    <property type="match status" value="1"/>
</dbReference>
<dbReference type="GeneID" id="94040309"/>
<evidence type="ECO:0000313" key="1">
    <source>
        <dbReference type="EMBL" id="MCX5566335.1"/>
    </source>
</evidence>
<dbReference type="InterPro" id="IPR038231">
    <property type="entry name" value="MepB-like_sf"/>
</dbReference>
<organism evidence="1 2">
    <name type="scientific">Alcaligenes phenolicus</name>
    <dbReference type="NCBI Taxonomy" id="232846"/>
    <lineage>
        <taxon>Bacteria</taxon>
        <taxon>Pseudomonadati</taxon>
        <taxon>Pseudomonadota</taxon>
        <taxon>Betaproteobacteria</taxon>
        <taxon>Burkholderiales</taxon>
        <taxon>Alcaligenaceae</taxon>
        <taxon>Alcaligenes</taxon>
    </lineage>
</organism>
<proteinExistence type="predicted"/>
<evidence type="ECO:0000313" key="2">
    <source>
        <dbReference type="Proteomes" id="UP001208074"/>
    </source>
</evidence>
<dbReference type="Proteomes" id="UP001208074">
    <property type="component" value="Unassembled WGS sequence"/>
</dbReference>
<dbReference type="AlphaFoldDB" id="A0AAW5VQX3"/>